<accession>A0A8J2HQH5</accession>
<dbReference type="AlphaFoldDB" id="A0A8J2HQH5"/>
<dbReference type="InterPro" id="IPR036691">
    <property type="entry name" value="Endo/exonu/phosph_ase_sf"/>
</dbReference>
<feature type="non-terminal residue" evidence="1">
    <location>
        <position position="370"/>
    </location>
</feature>
<dbReference type="OrthoDB" id="7699669at2759"/>
<proteinExistence type="predicted"/>
<keyword evidence="2" id="KW-1185">Reference proteome</keyword>
<sequence length="370" mass="42412">TIIKTRVAPQTNPRIKFKPDLTKAQQNHLTSLRAELKSLHERGDKNKTINGGVFIAAKLALQADQIYLEEDILEQVFIKIKGIKNDLITGCIYIPPMSTIDIYEQHFNALIFIRNKYKETSFLIVGDYNLPSSQPSPVCTKFITESLALIECYQHNTVLNDTNTILDLCFSNLDPSINRASALTTEEKCHPALAVTIDYNLKLKLLSSPSYIYSKADYTELNNFFFNTNWTNLYQLDNLDDKLIPSDPITSLSGSQRSLFNLLNKKKNAHCEYKINKSYINYRRFSDLRRKSKLLGISCFNVYLGRVEKSIHQDTKKFWNFIKNKTHDNSNIPSAMSWNDFSAHTGPEISELFASFFKENHAPESIRTLS</sequence>
<dbReference type="EMBL" id="CAJNRD030001124">
    <property type="protein sequence ID" value="CAG5108151.1"/>
    <property type="molecule type" value="Genomic_DNA"/>
</dbReference>
<reference evidence="1" key="1">
    <citation type="submission" date="2021-04" db="EMBL/GenBank/DDBJ databases">
        <authorList>
            <person name="Chebbi M.A.C M."/>
        </authorList>
    </citation>
    <scope>NUCLEOTIDE SEQUENCE</scope>
</reference>
<gene>
    <name evidence="1" type="ORF">HICCMSTLAB_LOCUS13094</name>
</gene>
<feature type="non-terminal residue" evidence="1">
    <location>
        <position position="1"/>
    </location>
</feature>
<dbReference type="Proteomes" id="UP000786811">
    <property type="component" value="Unassembled WGS sequence"/>
</dbReference>
<comment type="caution">
    <text evidence="1">The sequence shown here is derived from an EMBL/GenBank/DDBJ whole genome shotgun (WGS) entry which is preliminary data.</text>
</comment>
<protein>
    <submittedName>
        <fullName evidence="1">Uncharacterized protein</fullName>
    </submittedName>
</protein>
<evidence type="ECO:0000313" key="1">
    <source>
        <dbReference type="EMBL" id="CAG5108151.1"/>
    </source>
</evidence>
<evidence type="ECO:0000313" key="2">
    <source>
        <dbReference type="Proteomes" id="UP000786811"/>
    </source>
</evidence>
<dbReference type="Gene3D" id="3.60.10.10">
    <property type="entry name" value="Endonuclease/exonuclease/phosphatase"/>
    <property type="match status" value="1"/>
</dbReference>
<organism evidence="1 2">
    <name type="scientific">Cotesia congregata</name>
    <name type="common">Parasitoid wasp</name>
    <name type="synonym">Apanteles congregatus</name>
    <dbReference type="NCBI Taxonomy" id="51543"/>
    <lineage>
        <taxon>Eukaryota</taxon>
        <taxon>Metazoa</taxon>
        <taxon>Ecdysozoa</taxon>
        <taxon>Arthropoda</taxon>
        <taxon>Hexapoda</taxon>
        <taxon>Insecta</taxon>
        <taxon>Pterygota</taxon>
        <taxon>Neoptera</taxon>
        <taxon>Endopterygota</taxon>
        <taxon>Hymenoptera</taxon>
        <taxon>Apocrita</taxon>
        <taxon>Ichneumonoidea</taxon>
        <taxon>Braconidae</taxon>
        <taxon>Microgastrinae</taxon>
        <taxon>Cotesia</taxon>
    </lineage>
</organism>
<name>A0A8J2HQH5_COTCN</name>